<accession>A0A0C9XRI1</accession>
<keyword evidence="2" id="KW-1185">Reference proteome</keyword>
<reference evidence="2" key="2">
    <citation type="submission" date="2015-01" db="EMBL/GenBank/DDBJ databases">
        <title>Evolutionary Origins and Diversification of the Mycorrhizal Mutualists.</title>
        <authorList>
            <consortium name="DOE Joint Genome Institute"/>
            <consortium name="Mycorrhizal Genomics Consortium"/>
            <person name="Kohler A."/>
            <person name="Kuo A."/>
            <person name="Nagy L.G."/>
            <person name="Floudas D."/>
            <person name="Copeland A."/>
            <person name="Barry K.W."/>
            <person name="Cichocki N."/>
            <person name="Veneault-Fourrey C."/>
            <person name="LaButti K."/>
            <person name="Lindquist E.A."/>
            <person name="Lipzen A."/>
            <person name="Lundell T."/>
            <person name="Morin E."/>
            <person name="Murat C."/>
            <person name="Riley R."/>
            <person name="Ohm R."/>
            <person name="Sun H."/>
            <person name="Tunlid A."/>
            <person name="Henrissat B."/>
            <person name="Grigoriev I.V."/>
            <person name="Hibbett D.S."/>
            <person name="Martin F."/>
        </authorList>
    </citation>
    <scope>NUCLEOTIDE SEQUENCE [LARGE SCALE GENOMIC DNA]</scope>
    <source>
        <strain evidence="2">441</strain>
    </source>
</reference>
<sequence>MSDKERNDNLEHIRDLFGHAFSVMGDADFLSYELPSREVITSFTEGNGPGPDPINLLWDFSSPVSSVWNKAIVDILLNKLHELRMEGNWTTTPRSDEYWREAIKQKFNQIKVIWNKGRPRRLDDNILETPAEVAVRLMQNKVDNLKSARKDMRRVAKFRRRSITTKTFLCAEMAWGTKDKEVWQWLSDVVDHLGNDVCHGDAVSTKNCDSSIPNAKIRLYLPLEVPNQSRESDPLTLYHRLVSLCMACLLLSTNPSG</sequence>
<dbReference type="Proteomes" id="UP000054018">
    <property type="component" value="Unassembled WGS sequence"/>
</dbReference>
<organism evidence="1 2">
    <name type="scientific">Pisolithus microcarpus 441</name>
    <dbReference type="NCBI Taxonomy" id="765257"/>
    <lineage>
        <taxon>Eukaryota</taxon>
        <taxon>Fungi</taxon>
        <taxon>Dikarya</taxon>
        <taxon>Basidiomycota</taxon>
        <taxon>Agaricomycotina</taxon>
        <taxon>Agaricomycetes</taxon>
        <taxon>Agaricomycetidae</taxon>
        <taxon>Boletales</taxon>
        <taxon>Sclerodermatineae</taxon>
        <taxon>Pisolithaceae</taxon>
        <taxon>Pisolithus</taxon>
    </lineage>
</organism>
<protein>
    <submittedName>
        <fullName evidence="1">Uncharacterized protein</fullName>
    </submittedName>
</protein>
<dbReference type="STRING" id="765257.A0A0C9XRI1"/>
<reference evidence="1 2" key="1">
    <citation type="submission" date="2014-04" db="EMBL/GenBank/DDBJ databases">
        <authorList>
            <consortium name="DOE Joint Genome Institute"/>
            <person name="Kuo A."/>
            <person name="Kohler A."/>
            <person name="Costa M.D."/>
            <person name="Nagy L.G."/>
            <person name="Floudas D."/>
            <person name="Copeland A."/>
            <person name="Barry K.W."/>
            <person name="Cichocki N."/>
            <person name="Veneault-Fourrey C."/>
            <person name="LaButti K."/>
            <person name="Lindquist E.A."/>
            <person name="Lipzen A."/>
            <person name="Lundell T."/>
            <person name="Morin E."/>
            <person name="Murat C."/>
            <person name="Sun H."/>
            <person name="Tunlid A."/>
            <person name="Henrissat B."/>
            <person name="Grigoriev I.V."/>
            <person name="Hibbett D.S."/>
            <person name="Martin F."/>
            <person name="Nordberg H.P."/>
            <person name="Cantor M.N."/>
            <person name="Hua S.X."/>
        </authorList>
    </citation>
    <scope>NUCLEOTIDE SEQUENCE [LARGE SCALE GENOMIC DNA]</scope>
    <source>
        <strain evidence="1 2">441</strain>
    </source>
</reference>
<name>A0A0C9XRI1_9AGAM</name>
<dbReference type="HOGENOM" id="CLU_1152399_0_0_1"/>
<proteinExistence type="predicted"/>
<evidence type="ECO:0000313" key="1">
    <source>
        <dbReference type="EMBL" id="KIK14890.1"/>
    </source>
</evidence>
<dbReference type="EMBL" id="KN833918">
    <property type="protein sequence ID" value="KIK14890.1"/>
    <property type="molecule type" value="Genomic_DNA"/>
</dbReference>
<dbReference type="OrthoDB" id="2673516at2759"/>
<evidence type="ECO:0000313" key="2">
    <source>
        <dbReference type="Proteomes" id="UP000054018"/>
    </source>
</evidence>
<gene>
    <name evidence="1" type="ORF">PISMIDRAFT_16965</name>
</gene>
<dbReference type="AlphaFoldDB" id="A0A0C9XRI1"/>